<keyword evidence="2 4" id="KW-0547">Nucleotide-binding</keyword>
<accession>A0ABX2FG18</accession>
<dbReference type="Proteomes" id="UP000763557">
    <property type="component" value="Unassembled WGS sequence"/>
</dbReference>
<feature type="domain" description="ATP-grasp" evidence="5">
    <location>
        <begin position="118"/>
        <end position="306"/>
    </location>
</feature>
<dbReference type="Pfam" id="PF13535">
    <property type="entry name" value="ATP-grasp_4"/>
    <property type="match status" value="1"/>
</dbReference>
<protein>
    <submittedName>
        <fullName evidence="6">Diaminobutyric acid synthase C</fullName>
    </submittedName>
</protein>
<reference evidence="6 7" key="1">
    <citation type="submission" date="2020-01" db="EMBL/GenBank/DDBJ databases">
        <title>Kibdelosporangium persica a novel Actinomycetes from a hot desert in Iran.</title>
        <authorList>
            <person name="Safaei N."/>
            <person name="Zaburannyi N."/>
            <person name="Mueller R."/>
            <person name="Wink J."/>
        </authorList>
    </citation>
    <scope>NUCLEOTIDE SEQUENCE [LARGE SCALE GENOMIC DNA]</scope>
    <source>
        <strain evidence="6 7">4NS15</strain>
    </source>
</reference>
<proteinExistence type="predicted"/>
<name>A0ABX2FG18_9PSEU</name>
<sequence>MRGDGQAFALVESNTTGSGRLFAAAARERGMRPVVLTADPSRYPYLKHDSIDVRVVSTSEHDEVLAACELLSESDGLAGVTSSSEYFIGTATAVASAMGLPAGDAAAITRCRSKHHQRMVLSASGVPVPRFRIVSDVVQAVSAAADLGLPVVVKPSTGTGSAGVRLCHKLSEVDVFTRVLFDSAAATPVLVEEYVNGAEFSVEVFDDEVIGVVAKHLGPHPYFVELGHDFPAPLSGDVAAALGECALAALSALGVHWSATHTELRMSAAGPMVIEVNPRLAGGMIPALVQRARGIDLVDWVIAKAAGHPVSRRHSQESSAAIRFVQVQQEGVVRSVSGLAEAARSPGVDQAVITAAPGDQIRVTHSFRDRVGYVIATAEDAVRAGACAEEALAHLRVEVGGAGR</sequence>
<evidence type="ECO:0000313" key="7">
    <source>
        <dbReference type="Proteomes" id="UP000763557"/>
    </source>
</evidence>
<keyword evidence="3 4" id="KW-0067">ATP-binding</keyword>
<dbReference type="SMART" id="SM01209">
    <property type="entry name" value="GARS_A"/>
    <property type="match status" value="1"/>
</dbReference>
<comment type="caution">
    <text evidence="6">The sequence shown here is derived from an EMBL/GenBank/DDBJ whole genome shotgun (WGS) entry which is preliminary data.</text>
</comment>
<dbReference type="InterPro" id="IPR011761">
    <property type="entry name" value="ATP-grasp"/>
</dbReference>
<dbReference type="RefSeq" id="WP_173141445.1">
    <property type="nucleotide sequence ID" value="NZ_JAAATY010000037.1"/>
</dbReference>
<organism evidence="6 7">
    <name type="scientific">Kibdelosporangium persicum</name>
    <dbReference type="NCBI Taxonomy" id="2698649"/>
    <lineage>
        <taxon>Bacteria</taxon>
        <taxon>Bacillati</taxon>
        <taxon>Actinomycetota</taxon>
        <taxon>Actinomycetes</taxon>
        <taxon>Pseudonocardiales</taxon>
        <taxon>Pseudonocardiaceae</taxon>
        <taxon>Kibdelosporangium</taxon>
    </lineage>
</organism>
<dbReference type="InterPro" id="IPR040570">
    <property type="entry name" value="LAL_C2"/>
</dbReference>
<dbReference type="EMBL" id="JAAATY010000037">
    <property type="protein sequence ID" value="NRN70329.1"/>
    <property type="molecule type" value="Genomic_DNA"/>
</dbReference>
<dbReference type="Gene3D" id="3.30.470.20">
    <property type="entry name" value="ATP-grasp fold, B domain"/>
    <property type="match status" value="1"/>
</dbReference>
<dbReference type="PROSITE" id="PS50975">
    <property type="entry name" value="ATP_GRASP"/>
    <property type="match status" value="1"/>
</dbReference>
<dbReference type="PANTHER" id="PTHR43585">
    <property type="entry name" value="FUMIPYRROLE BIOSYNTHESIS PROTEIN C"/>
    <property type="match status" value="1"/>
</dbReference>
<dbReference type="SUPFAM" id="SSF56059">
    <property type="entry name" value="Glutathione synthetase ATP-binding domain-like"/>
    <property type="match status" value="1"/>
</dbReference>
<keyword evidence="7" id="KW-1185">Reference proteome</keyword>
<evidence type="ECO:0000256" key="2">
    <source>
        <dbReference type="ARBA" id="ARBA00022741"/>
    </source>
</evidence>
<evidence type="ECO:0000259" key="5">
    <source>
        <dbReference type="PROSITE" id="PS50975"/>
    </source>
</evidence>
<dbReference type="InterPro" id="IPR052032">
    <property type="entry name" value="ATP-dep_AA_Ligase"/>
</dbReference>
<dbReference type="PANTHER" id="PTHR43585:SF2">
    <property type="entry name" value="ATP-GRASP ENZYME FSQD"/>
    <property type="match status" value="1"/>
</dbReference>
<evidence type="ECO:0000313" key="6">
    <source>
        <dbReference type="EMBL" id="NRN70329.1"/>
    </source>
</evidence>
<evidence type="ECO:0000256" key="1">
    <source>
        <dbReference type="ARBA" id="ARBA00022598"/>
    </source>
</evidence>
<keyword evidence="1" id="KW-0436">Ligase</keyword>
<gene>
    <name evidence="6" type="ORF">GC106_75940</name>
</gene>
<evidence type="ECO:0000256" key="4">
    <source>
        <dbReference type="PROSITE-ProRule" id="PRU00409"/>
    </source>
</evidence>
<dbReference type="Pfam" id="PF18603">
    <property type="entry name" value="LAL_C2"/>
    <property type="match status" value="1"/>
</dbReference>
<evidence type="ECO:0000256" key="3">
    <source>
        <dbReference type="ARBA" id="ARBA00022840"/>
    </source>
</evidence>